<evidence type="ECO:0000313" key="12">
    <source>
        <dbReference type="Proteomes" id="UP000187283"/>
    </source>
</evidence>
<feature type="region of interest" description="Disordered" evidence="9">
    <location>
        <begin position="486"/>
        <end position="528"/>
    </location>
</feature>
<evidence type="ECO:0000256" key="7">
    <source>
        <dbReference type="ARBA" id="ARBA00023136"/>
    </source>
</evidence>
<feature type="compositionally biased region" description="Basic residues" evidence="9">
    <location>
        <begin position="98"/>
        <end position="113"/>
    </location>
</feature>
<organism evidence="11 12">
    <name type="scientific">Smittium culicis</name>
    <dbReference type="NCBI Taxonomy" id="133412"/>
    <lineage>
        <taxon>Eukaryota</taxon>
        <taxon>Fungi</taxon>
        <taxon>Fungi incertae sedis</taxon>
        <taxon>Zoopagomycota</taxon>
        <taxon>Kickxellomycotina</taxon>
        <taxon>Harpellomycetes</taxon>
        <taxon>Harpellales</taxon>
        <taxon>Legeriomycetaceae</taxon>
        <taxon>Smittium</taxon>
    </lineage>
</organism>
<feature type="compositionally biased region" description="Polar residues" evidence="9">
    <location>
        <begin position="417"/>
        <end position="431"/>
    </location>
</feature>
<evidence type="ECO:0000256" key="1">
    <source>
        <dbReference type="ARBA" id="ARBA00004167"/>
    </source>
</evidence>
<feature type="compositionally biased region" description="Low complexity" evidence="9">
    <location>
        <begin position="313"/>
        <end position="324"/>
    </location>
</feature>
<dbReference type="CDD" id="cd16473">
    <property type="entry name" value="RING-H2_RNF103"/>
    <property type="match status" value="1"/>
</dbReference>
<dbReference type="PANTHER" id="PTHR47168:SF1">
    <property type="entry name" value="OS02G0798600 PROTEIN"/>
    <property type="match status" value="1"/>
</dbReference>
<feature type="compositionally biased region" description="Polar residues" evidence="9">
    <location>
        <begin position="49"/>
        <end position="58"/>
    </location>
</feature>
<dbReference type="GO" id="GO:0016567">
    <property type="term" value="P:protein ubiquitination"/>
    <property type="evidence" value="ECO:0007669"/>
    <property type="project" value="UniProtKB-UniPathway"/>
</dbReference>
<accession>A0A1R1X6A3</accession>
<keyword evidence="12" id="KW-1185">Reference proteome</keyword>
<evidence type="ECO:0000256" key="3">
    <source>
        <dbReference type="ARBA" id="ARBA00022723"/>
    </source>
</evidence>
<dbReference type="PROSITE" id="PS50089">
    <property type="entry name" value="ZF_RING_2"/>
    <property type="match status" value="1"/>
</dbReference>
<feature type="compositionally biased region" description="Low complexity" evidence="9">
    <location>
        <begin position="79"/>
        <end position="97"/>
    </location>
</feature>
<evidence type="ECO:0000256" key="9">
    <source>
        <dbReference type="SAM" id="MobiDB-lite"/>
    </source>
</evidence>
<protein>
    <submittedName>
        <fullName evidence="11">Receptor homology region, transmembrane domain-and RING domain-containing protein 2</fullName>
    </submittedName>
</protein>
<feature type="compositionally biased region" description="Polar residues" evidence="9">
    <location>
        <begin position="327"/>
        <end position="350"/>
    </location>
</feature>
<dbReference type="Gene3D" id="3.30.40.10">
    <property type="entry name" value="Zinc/RING finger domain, C3HC4 (zinc finger)"/>
    <property type="match status" value="1"/>
</dbReference>
<dbReference type="InterPro" id="IPR051653">
    <property type="entry name" value="E3_ligase_sorting_rcpt"/>
</dbReference>
<sequence length="834" mass="89940">MGQSQSTPSRNDSLNQPHNNSDYSSDSSTSSIAGTSSEKNDKPRAKIAKTSSNTNNEIYSDDHDFDQGLSTESDIYPQLNLDINSSSPDSSQKPQKLLGKKRKRSNSSSKKKLKISKEINKGLIATNQSTIDNGSTSSSNELINCSLTSENDLNPSTLEVSSIPSAETLPSTADIPELDLSEPSLPCDSIEAIQEETTTQEFQTEVTEDFSNSDITTSETFTSESFQSSDPSDVPNSLLAAAVARSVISATRNEFTRNRSLFTLQNQNPSNASNLSDPLANQNIWPNLQGQTAIDLENGISRFILDILNNRGTASSDSTDSIAANVDLSSPNDHTNEDSNNNDAPNTRSESAPGPNPNSLFSGYENSLGRILDESNRPPNAPNGASYIDVPGSYQFRVFPILAHLLQTSDTERNPGSDESLNPRNSENTENSTPDSVPPSTTTEPTIQANSGTNNSSSTQGPSLSDQREVLRRIIRRQNARNQHVPVIIVGIRNRTSESQTPSSDQSSRADTTSSSPPIPETQNRGVRSILSSIYDRVSRLIPSLSSESIIPQNSGTAPTPVTQAAAPNNSSNPNPPILPEPSTNDSGDQSSTSSRQPHSGLIVYVFATSFELSHPLLLSFMVNLLFPNLMNTSSDSFLADANNGQLYEDFMAFAELLGQARSPVASMADVEAQLPKYTYHLESLKNSYKEQLSENTLADSHSQDSVDTKENTPELQSIEQIVSQSNNDSASLNSAKEINSSEDTIESGIKTGEELVGIGRIQSESGDTFVRLLSAEKCLVCMEEFGIGDSLRVLSCRHGFHADCVADWITKGANICPVCRSEAVKPSNSATEA</sequence>
<reference evidence="11 12" key="1">
    <citation type="submission" date="2017-01" db="EMBL/GenBank/DDBJ databases">
        <authorList>
            <person name="Mah S.A."/>
            <person name="Swanson W.J."/>
            <person name="Moy G.W."/>
            <person name="Vacquier V.D."/>
        </authorList>
    </citation>
    <scope>NUCLEOTIDE SEQUENCE [LARGE SCALE GENOMIC DNA]</scope>
    <source>
        <strain evidence="11 12">GSMNP</strain>
    </source>
</reference>
<feature type="region of interest" description="Disordered" evidence="9">
    <location>
        <begin position="313"/>
        <end position="364"/>
    </location>
</feature>
<evidence type="ECO:0000256" key="2">
    <source>
        <dbReference type="ARBA" id="ARBA00022692"/>
    </source>
</evidence>
<feature type="compositionally biased region" description="Low complexity" evidence="9">
    <location>
        <begin position="549"/>
        <end position="573"/>
    </location>
</feature>
<keyword evidence="3" id="KW-0479">Metal-binding</keyword>
<comment type="subcellular location">
    <subcellularLocation>
        <location evidence="1">Membrane</location>
        <topology evidence="1">Single-pass membrane protein</topology>
    </subcellularLocation>
</comment>
<feature type="compositionally biased region" description="Low complexity" evidence="9">
    <location>
        <begin position="432"/>
        <end position="463"/>
    </location>
</feature>
<dbReference type="OrthoDB" id="8062037at2759"/>
<dbReference type="STRING" id="133412.A0A1R1X6A3"/>
<feature type="compositionally biased region" description="Polar residues" evidence="9">
    <location>
        <begin position="1"/>
        <end position="20"/>
    </location>
</feature>
<dbReference type="Proteomes" id="UP000187283">
    <property type="component" value="Unassembled WGS sequence"/>
</dbReference>
<dbReference type="SMART" id="SM00184">
    <property type="entry name" value="RING"/>
    <property type="match status" value="1"/>
</dbReference>
<evidence type="ECO:0000256" key="4">
    <source>
        <dbReference type="ARBA" id="ARBA00022771"/>
    </source>
</evidence>
<dbReference type="SUPFAM" id="SSF57850">
    <property type="entry name" value="RING/U-box"/>
    <property type="match status" value="1"/>
</dbReference>
<dbReference type="Pfam" id="PF13639">
    <property type="entry name" value="zf-RING_2"/>
    <property type="match status" value="1"/>
</dbReference>
<proteinExistence type="predicted"/>
<dbReference type="PANTHER" id="PTHR47168">
    <property type="entry name" value="RING ZINC FINGER DOMAIN SUPERFAMILY PROTEIN-RELATED"/>
    <property type="match status" value="1"/>
</dbReference>
<dbReference type="InterPro" id="IPR001841">
    <property type="entry name" value="Znf_RING"/>
</dbReference>
<feature type="region of interest" description="Disordered" evidence="9">
    <location>
        <begin position="409"/>
        <end position="466"/>
    </location>
</feature>
<keyword evidence="6" id="KW-1133">Transmembrane helix</keyword>
<evidence type="ECO:0000256" key="5">
    <source>
        <dbReference type="ARBA" id="ARBA00022833"/>
    </source>
</evidence>
<dbReference type="GO" id="GO:0016020">
    <property type="term" value="C:membrane"/>
    <property type="evidence" value="ECO:0007669"/>
    <property type="project" value="UniProtKB-SubCell"/>
</dbReference>
<evidence type="ECO:0000256" key="8">
    <source>
        <dbReference type="PROSITE-ProRule" id="PRU00175"/>
    </source>
</evidence>
<evidence type="ECO:0000259" key="10">
    <source>
        <dbReference type="PROSITE" id="PS50089"/>
    </source>
</evidence>
<keyword evidence="2 11" id="KW-0812">Transmembrane</keyword>
<dbReference type="AlphaFoldDB" id="A0A1R1X6A3"/>
<keyword evidence="11" id="KW-0675">Receptor</keyword>
<feature type="region of interest" description="Disordered" evidence="9">
    <location>
        <begin position="693"/>
        <end position="715"/>
    </location>
</feature>
<feature type="compositionally biased region" description="Basic and acidic residues" evidence="9">
    <location>
        <begin position="702"/>
        <end position="713"/>
    </location>
</feature>
<dbReference type="UniPathway" id="UPA00143"/>
<feature type="compositionally biased region" description="Polar residues" evidence="9">
    <location>
        <begin position="582"/>
        <end position="597"/>
    </location>
</feature>
<keyword evidence="5" id="KW-0862">Zinc</keyword>
<dbReference type="InterPro" id="IPR013083">
    <property type="entry name" value="Znf_RING/FYVE/PHD"/>
</dbReference>
<keyword evidence="7" id="KW-0472">Membrane</keyword>
<name>A0A1R1X6A3_9FUNG</name>
<dbReference type="GO" id="GO:0008270">
    <property type="term" value="F:zinc ion binding"/>
    <property type="evidence" value="ECO:0007669"/>
    <property type="project" value="UniProtKB-KW"/>
</dbReference>
<feature type="compositionally biased region" description="Low complexity" evidence="9">
    <location>
        <begin position="497"/>
        <end position="507"/>
    </location>
</feature>
<evidence type="ECO:0000313" key="11">
    <source>
        <dbReference type="EMBL" id="OMJ10166.1"/>
    </source>
</evidence>
<feature type="region of interest" description="Disordered" evidence="9">
    <location>
        <begin position="549"/>
        <end position="597"/>
    </location>
</feature>
<evidence type="ECO:0000256" key="6">
    <source>
        <dbReference type="ARBA" id="ARBA00022989"/>
    </source>
</evidence>
<comment type="caution">
    <text evidence="11">The sequence shown here is derived from an EMBL/GenBank/DDBJ whole genome shotgun (WGS) entry which is preliminary data.</text>
</comment>
<gene>
    <name evidence="11" type="ORF">AYI70_g10491</name>
</gene>
<dbReference type="EMBL" id="LSSN01005129">
    <property type="protein sequence ID" value="OMJ10166.1"/>
    <property type="molecule type" value="Genomic_DNA"/>
</dbReference>
<keyword evidence="4 8" id="KW-0863">Zinc-finger</keyword>
<feature type="region of interest" description="Disordered" evidence="9">
    <location>
        <begin position="1"/>
        <end position="113"/>
    </location>
</feature>
<feature type="domain" description="RING-type" evidence="10">
    <location>
        <begin position="779"/>
        <end position="821"/>
    </location>
</feature>
<feature type="compositionally biased region" description="Low complexity" evidence="9">
    <location>
        <begin position="21"/>
        <end position="37"/>
    </location>
</feature>
<feature type="compositionally biased region" description="Polar residues" evidence="9">
    <location>
        <begin position="509"/>
        <end position="528"/>
    </location>
</feature>